<organism evidence="1 2">
    <name type="scientific">Salinomyces thailandicus</name>
    <dbReference type="NCBI Taxonomy" id="706561"/>
    <lineage>
        <taxon>Eukaryota</taxon>
        <taxon>Fungi</taxon>
        <taxon>Dikarya</taxon>
        <taxon>Ascomycota</taxon>
        <taxon>Pezizomycotina</taxon>
        <taxon>Dothideomycetes</taxon>
        <taxon>Dothideomycetidae</taxon>
        <taxon>Mycosphaerellales</taxon>
        <taxon>Teratosphaeriaceae</taxon>
        <taxon>Salinomyces</taxon>
    </lineage>
</organism>
<dbReference type="Proteomes" id="UP000308549">
    <property type="component" value="Unassembled WGS sequence"/>
</dbReference>
<dbReference type="PANTHER" id="PTHR21310:SF37">
    <property type="entry name" value="AMINOGLYCOSIDE PHOSPHOTRANSFERASE DOMAIN-CONTAINING PROTEIN"/>
    <property type="match status" value="1"/>
</dbReference>
<dbReference type="InterPro" id="IPR051678">
    <property type="entry name" value="AGP_Transferase"/>
</dbReference>
<proteinExistence type="predicted"/>
<gene>
    <name evidence="1" type="ORF">B0A50_06641</name>
</gene>
<reference evidence="1 2" key="1">
    <citation type="submission" date="2017-03" db="EMBL/GenBank/DDBJ databases">
        <title>Genomes of endolithic fungi from Antarctica.</title>
        <authorList>
            <person name="Coleine C."/>
            <person name="Masonjones S."/>
            <person name="Stajich J.E."/>
        </authorList>
    </citation>
    <scope>NUCLEOTIDE SEQUENCE [LARGE SCALE GENOMIC DNA]</scope>
    <source>
        <strain evidence="1 2">CCFEE 6315</strain>
    </source>
</reference>
<evidence type="ECO:0000313" key="2">
    <source>
        <dbReference type="Proteomes" id="UP000308549"/>
    </source>
</evidence>
<sequence length="512" mass="58458">MALALSDGQTFSHTAARKNDRNILVQLKRPHALRDLFQELWREKETIETVVAHHLRRSEPSACIVQGVETWWRGQFNICILIHVHDSDGRAFKKKIFRCPVPHRVGEQNYPGTVDEKLRAEIATYAWIESNCCDIPIPCLHGFGLSSSLQFTHRAQGVGFVQDPSHCGFNRPYLLLDNVGSDKSKMLSATLKEYRKTDQNRMQNLCRGISRIMLSLASKAQPHIGSLRFNDDASITLATRPLFCAVSILESEGAPRVLNRTYATSRSFVDDMLDFREAAFRAQPNAVHDEDDCLLQMFHFTLLRYLKGSLVDCNSEGPFVLQLTDVNSSNFFVDDEWNVVGLIDLEFVCALPPSMIDMPYWLSMDYIDDVSDHIEAFSRSQKAFTEILREEEQTFTHERGVRLASSMQEAWTSDSYWFYHCLTSINAIPYCVEEHLYKKLRFSPSLEEERVVAKTMSKFWPPDSKAIVEQKLRDRAAYDNEMARHFGFVQQDDGESIMAPLSAASVTGNETL</sequence>
<evidence type="ECO:0000313" key="1">
    <source>
        <dbReference type="EMBL" id="TKA24484.1"/>
    </source>
</evidence>
<name>A0A4U0TQX5_9PEZI</name>
<evidence type="ECO:0008006" key="3">
    <source>
        <dbReference type="Google" id="ProtNLM"/>
    </source>
</evidence>
<comment type="caution">
    <text evidence="1">The sequence shown here is derived from an EMBL/GenBank/DDBJ whole genome shotgun (WGS) entry which is preliminary data.</text>
</comment>
<dbReference type="InterPro" id="IPR011009">
    <property type="entry name" value="Kinase-like_dom_sf"/>
</dbReference>
<protein>
    <recommendedName>
        <fullName evidence="3">Aminoglycoside phosphotransferase domain-containing protein</fullName>
    </recommendedName>
</protein>
<dbReference type="AlphaFoldDB" id="A0A4U0TQX5"/>
<dbReference type="EMBL" id="NAJL01000043">
    <property type="protein sequence ID" value="TKA24484.1"/>
    <property type="molecule type" value="Genomic_DNA"/>
</dbReference>
<keyword evidence="2" id="KW-1185">Reference proteome</keyword>
<dbReference type="OrthoDB" id="3645574at2759"/>
<dbReference type="SUPFAM" id="SSF56112">
    <property type="entry name" value="Protein kinase-like (PK-like)"/>
    <property type="match status" value="1"/>
</dbReference>
<dbReference type="PANTHER" id="PTHR21310">
    <property type="entry name" value="AMINOGLYCOSIDE PHOSPHOTRANSFERASE-RELATED-RELATED"/>
    <property type="match status" value="1"/>
</dbReference>
<accession>A0A4U0TQX5</accession>